<dbReference type="Proteomes" id="UP000827626">
    <property type="component" value="Segment"/>
</dbReference>
<dbReference type="EMBL" id="MW749010">
    <property type="protein sequence ID" value="QYA57517.1"/>
    <property type="molecule type" value="Genomic_DNA"/>
</dbReference>
<evidence type="ECO:0000313" key="1">
    <source>
        <dbReference type="EMBL" id="QYA57517.1"/>
    </source>
</evidence>
<organism evidence="1 2">
    <name type="scientific">Hafnia phage vB_HpaM_SarahDanielle</name>
    <dbReference type="NCBI Taxonomy" id="2836113"/>
    <lineage>
        <taxon>Viruses</taxon>
        <taxon>Duplodnaviria</taxon>
        <taxon>Heunggongvirae</taxon>
        <taxon>Uroviricota</taxon>
        <taxon>Caudoviricetes</taxon>
        <taxon>Andersonviridae</taxon>
        <taxon>Andersonviridae incertae sedis</taxon>
        <taxon>Daniellevirus</taxon>
        <taxon>Daniellevirus danielle</taxon>
    </lineage>
</organism>
<accession>A0AAE7WA85</accession>
<name>A0AAE7WA85_9CAUD</name>
<sequence>MFVYLVWALKTLLKRSKNDSEKISMQRHMIAQIVYKNRLRRL</sequence>
<keyword evidence="2" id="KW-1185">Reference proteome</keyword>
<gene>
    <name evidence="1" type="ORF">SARAHDANIELLE_89</name>
</gene>
<reference evidence="1" key="1">
    <citation type="submission" date="2021-03" db="EMBL/GenBank/DDBJ databases">
        <authorList>
            <person name="Thompson D.W."/>
            <person name="Brown H.M.F."/>
            <person name="Thompson S.D."/>
            <person name="Grose J.H."/>
        </authorList>
    </citation>
    <scope>NUCLEOTIDE SEQUENCE</scope>
</reference>
<protein>
    <submittedName>
        <fullName evidence="1">Uncharacterized protein</fullName>
    </submittedName>
</protein>
<evidence type="ECO:0000313" key="2">
    <source>
        <dbReference type="Proteomes" id="UP000827626"/>
    </source>
</evidence>
<proteinExistence type="predicted"/>